<reference evidence="4" key="1">
    <citation type="submission" date="2022-08" db="EMBL/GenBank/DDBJ databases">
        <authorList>
            <person name="Deng Y."/>
            <person name="Han X.-F."/>
            <person name="Zhang Y.-Q."/>
        </authorList>
    </citation>
    <scope>NUCLEOTIDE SEQUENCE</scope>
    <source>
        <strain evidence="4">CPCC 203386</strain>
    </source>
</reference>
<protein>
    <submittedName>
        <fullName evidence="4">DNA cytosine methyltransferase</fullName>
    </submittedName>
</protein>
<dbReference type="GO" id="GO:0008168">
    <property type="term" value="F:methyltransferase activity"/>
    <property type="evidence" value="ECO:0007669"/>
    <property type="project" value="UniProtKB-KW"/>
</dbReference>
<dbReference type="GO" id="GO:0032259">
    <property type="term" value="P:methylation"/>
    <property type="evidence" value="ECO:0007669"/>
    <property type="project" value="UniProtKB-KW"/>
</dbReference>
<comment type="caution">
    <text evidence="4">The sequence shown here is derived from an EMBL/GenBank/DDBJ whole genome shotgun (WGS) entry which is preliminary data.</text>
</comment>
<dbReference type="InterPro" id="IPR029063">
    <property type="entry name" value="SAM-dependent_MTases_sf"/>
</dbReference>
<evidence type="ECO:0000256" key="3">
    <source>
        <dbReference type="ARBA" id="ARBA00022747"/>
    </source>
</evidence>
<sequence length="61" mass="6720">MGAATQALKQMGQDHEVIDYVELDKYAVKSYNAINGTDFKPTDINDVDVNKYGEIDLLIAG</sequence>
<dbReference type="Proteomes" id="UP001165586">
    <property type="component" value="Unassembled WGS sequence"/>
</dbReference>
<evidence type="ECO:0000313" key="5">
    <source>
        <dbReference type="Proteomes" id="UP001165586"/>
    </source>
</evidence>
<keyword evidence="5" id="KW-1185">Reference proteome</keyword>
<dbReference type="SUPFAM" id="SSF53335">
    <property type="entry name" value="S-adenosyl-L-methionine-dependent methyltransferases"/>
    <property type="match status" value="1"/>
</dbReference>
<dbReference type="Pfam" id="PF00145">
    <property type="entry name" value="DNA_methylase"/>
    <property type="match status" value="1"/>
</dbReference>
<gene>
    <name evidence="4" type="ORF">N1032_24715</name>
</gene>
<dbReference type="InterPro" id="IPR001525">
    <property type="entry name" value="C5_MeTfrase"/>
</dbReference>
<dbReference type="Gene3D" id="3.40.50.150">
    <property type="entry name" value="Vaccinia Virus protein VP39"/>
    <property type="match status" value="1"/>
</dbReference>
<keyword evidence="2" id="KW-0808">Transferase</keyword>
<evidence type="ECO:0000313" key="4">
    <source>
        <dbReference type="EMBL" id="MCS5736932.1"/>
    </source>
</evidence>
<proteinExistence type="predicted"/>
<keyword evidence="3" id="KW-0680">Restriction system</keyword>
<evidence type="ECO:0000256" key="2">
    <source>
        <dbReference type="ARBA" id="ARBA00022679"/>
    </source>
</evidence>
<organism evidence="4 5">
    <name type="scientific">Herbiconiux daphne</name>
    <dbReference type="NCBI Taxonomy" id="2970914"/>
    <lineage>
        <taxon>Bacteria</taxon>
        <taxon>Bacillati</taxon>
        <taxon>Actinomycetota</taxon>
        <taxon>Actinomycetes</taxon>
        <taxon>Micrococcales</taxon>
        <taxon>Microbacteriaceae</taxon>
        <taxon>Herbiconiux</taxon>
    </lineage>
</organism>
<accession>A0ABT2HAN3</accession>
<evidence type="ECO:0000256" key="1">
    <source>
        <dbReference type="ARBA" id="ARBA00022603"/>
    </source>
</evidence>
<keyword evidence="1 4" id="KW-0489">Methyltransferase</keyword>
<name>A0ABT2HAN3_9MICO</name>
<dbReference type="EMBL" id="JANLCJ010000285">
    <property type="protein sequence ID" value="MCS5736932.1"/>
    <property type="molecule type" value="Genomic_DNA"/>
</dbReference>
<dbReference type="RefSeq" id="WP_259543164.1">
    <property type="nucleotide sequence ID" value="NZ_JANLCJ010000285.1"/>
</dbReference>